<reference evidence="17" key="1">
    <citation type="submission" date="2018-06" db="EMBL/GenBank/DDBJ databases">
        <authorList>
            <person name="Zhirakovskaya E."/>
        </authorList>
    </citation>
    <scope>NUCLEOTIDE SEQUENCE</scope>
</reference>
<proteinExistence type="inferred from homology"/>
<dbReference type="Pfam" id="PF04715">
    <property type="entry name" value="Anth_synt_I_N"/>
    <property type="match status" value="1"/>
</dbReference>
<dbReference type="InterPro" id="IPR006805">
    <property type="entry name" value="Anth_synth_I_N"/>
</dbReference>
<dbReference type="PANTHER" id="PTHR11236">
    <property type="entry name" value="AMINOBENZOATE/ANTHRANILATE SYNTHASE"/>
    <property type="match status" value="1"/>
</dbReference>
<dbReference type="InterPro" id="IPR019999">
    <property type="entry name" value="Anth_synth_I-like"/>
</dbReference>
<comment type="pathway">
    <text evidence="2">Amino-acid biosynthesis; L-tryptophan biosynthesis; L-tryptophan from chorismate: step 1/5.</text>
</comment>
<dbReference type="AlphaFoldDB" id="A0A3B1CVN3"/>
<evidence type="ECO:0000256" key="5">
    <source>
        <dbReference type="ARBA" id="ARBA00012266"/>
    </source>
</evidence>
<evidence type="ECO:0000256" key="14">
    <source>
        <dbReference type="ARBA" id="ARBA00047683"/>
    </source>
</evidence>
<protein>
    <recommendedName>
        <fullName evidence="6">Anthranilate synthase component 1</fullName>
        <ecNumber evidence="5">4.1.3.27</ecNumber>
    </recommendedName>
</protein>
<evidence type="ECO:0000256" key="1">
    <source>
        <dbReference type="ARBA" id="ARBA00001946"/>
    </source>
</evidence>
<organism evidence="17">
    <name type="scientific">hydrothermal vent metagenome</name>
    <dbReference type="NCBI Taxonomy" id="652676"/>
    <lineage>
        <taxon>unclassified sequences</taxon>
        <taxon>metagenomes</taxon>
        <taxon>ecological metagenomes</taxon>
    </lineage>
</organism>
<dbReference type="InterPro" id="IPR005801">
    <property type="entry name" value="ADC_synthase"/>
</dbReference>
<keyword evidence="8" id="KW-0479">Metal-binding</keyword>
<evidence type="ECO:0000256" key="2">
    <source>
        <dbReference type="ARBA" id="ARBA00004873"/>
    </source>
</evidence>
<evidence type="ECO:0000313" key="17">
    <source>
        <dbReference type="EMBL" id="VAX32452.1"/>
    </source>
</evidence>
<evidence type="ECO:0000256" key="9">
    <source>
        <dbReference type="ARBA" id="ARBA00022822"/>
    </source>
</evidence>
<keyword evidence="9" id="KW-0822">Tryptophan biosynthesis</keyword>
<dbReference type="Pfam" id="PF00425">
    <property type="entry name" value="Chorismate_bind"/>
    <property type="match status" value="1"/>
</dbReference>
<comment type="subunit">
    <text evidence="4">Heterotetramer consisting of two non-identical subunits: a beta subunit (TrpG) and a large alpha subunit (TrpE).</text>
</comment>
<keyword evidence="10" id="KW-0460">Magnesium</keyword>
<comment type="catalytic activity">
    <reaction evidence="14">
        <text>chorismate + L-glutamine = anthranilate + pyruvate + L-glutamate + H(+)</text>
        <dbReference type="Rhea" id="RHEA:21732"/>
        <dbReference type="ChEBI" id="CHEBI:15361"/>
        <dbReference type="ChEBI" id="CHEBI:15378"/>
        <dbReference type="ChEBI" id="CHEBI:16567"/>
        <dbReference type="ChEBI" id="CHEBI:29748"/>
        <dbReference type="ChEBI" id="CHEBI:29985"/>
        <dbReference type="ChEBI" id="CHEBI:58359"/>
        <dbReference type="EC" id="4.1.3.27"/>
    </reaction>
</comment>
<evidence type="ECO:0000256" key="12">
    <source>
        <dbReference type="ARBA" id="ARBA00023239"/>
    </source>
</evidence>
<dbReference type="EMBL" id="UOGF01000089">
    <property type="protein sequence ID" value="VAX32452.1"/>
    <property type="molecule type" value="Genomic_DNA"/>
</dbReference>
<dbReference type="EC" id="4.1.3.27" evidence="5"/>
<evidence type="ECO:0000256" key="13">
    <source>
        <dbReference type="ARBA" id="ARBA00025634"/>
    </source>
</evidence>
<dbReference type="PANTHER" id="PTHR11236:SF48">
    <property type="entry name" value="ISOCHORISMATE SYNTHASE MENF"/>
    <property type="match status" value="1"/>
</dbReference>
<evidence type="ECO:0000256" key="3">
    <source>
        <dbReference type="ARBA" id="ARBA00009562"/>
    </source>
</evidence>
<evidence type="ECO:0000256" key="10">
    <source>
        <dbReference type="ARBA" id="ARBA00022842"/>
    </source>
</evidence>
<evidence type="ECO:0000256" key="7">
    <source>
        <dbReference type="ARBA" id="ARBA00022605"/>
    </source>
</evidence>
<evidence type="ECO:0000256" key="11">
    <source>
        <dbReference type="ARBA" id="ARBA00023141"/>
    </source>
</evidence>
<comment type="cofactor">
    <cofactor evidence="1">
        <name>Mg(2+)</name>
        <dbReference type="ChEBI" id="CHEBI:18420"/>
    </cofactor>
</comment>
<keyword evidence="7" id="KW-0028">Amino-acid biosynthesis</keyword>
<dbReference type="UniPathway" id="UPA00035">
    <property type="reaction ID" value="UER00040"/>
</dbReference>
<dbReference type="GO" id="GO:0046872">
    <property type="term" value="F:metal ion binding"/>
    <property type="evidence" value="ECO:0007669"/>
    <property type="project" value="UniProtKB-KW"/>
</dbReference>
<evidence type="ECO:0000259" key="15">
    <source>
        <dbReference type="Pfam" id="PF00425"/>
    </source>
</evidence>
<name>A0A3B1CVN3_9ZZZZ</name>
<evidence type="ECO:0000259" key="16">
    <source>
        <dbReference type="Pfam" id="PF04715"/>
    </source>
</evidence>
<gene>
    <name evidence="17" type="ORF">MNBD_NITROSPIRAE01-2158</name>
</gene>
<dbReference type="GO" id="GO:0004049">
    <property type="term" value="F:anthranilate synthase activity"/>
    <property type="evidence" value="ECO:0007669"/>
    <property type="project" value="UniProtKB-EC"/>
</dbReference>
<dbReference type="Gene3D" id="3.60.120.10">
    <property type="entry name" value="Anthranilate synthase"/>
    <property type="match status" value="1"/>
</dbReference>
<comment type="similarity">
    <text evidence="3">Belongs to the anthranilate synthase component I family.</text>
</comment>
<sequence length="491" mass="54704">MSTPSFEMFCEKAKEGNLVPIYHEIVADCETPVSAFLKIRKGKYPFLFESVEGGEKWGRYSFLGADPSILIKGEGTQVRVSRRDGSETVISRKDPLHVLRDLLAEFKPVDVEGLPRFFGGAVGYLSYDMVRFFEPVALRHPVKPAPDFFFLITDTLLIFDNVKHRIKVVCNAFIEGDDLKTIYDSALQKIEKLIDCIKAPLVPPRLSRKEGPSAVPVSNVTREQFEKSVLKAKDYITAGDIFQVQISQRFSVPLTADAFTVYRALRSINPSPYMFYLEINETHLVGTSPEVLVRLEDKLVETRPIAGTRARGETEAEDQRLELELLADPKECAEHVMLIDLGRNDVGRVCKYGTVETNEIMVIERYSHVMHIVSNVRGDLQEGKDAFDVLAACFPAGTVTGAPKIRAMEIIDELETERRSLYAGAVGYFSFQGNMDTCITIRTIVVENGQATVQAAAGIVADSDPGREYEETVNKAKAMQAAIVFAEKGLI</sequence>
<dbReference type="GO" id="GO:0000162">
    <property type="term" value="P:L-tryptophan biosynthetic process"/>
    <property type="evidence" value="ECO:0007669"/>
    <property type="project" value="UniProtKB-UniPathway"/>
</dbReference>
<dbReference type="InterPro" id="IPR015890">
    <property type="entry name" value="Chorismate_C"/>
</dbReference>
<keyword evidence="11" id="KW-0057">Aromatic amino acid biosynthesis</keyword>
<keyword evidence="12 17" id="KW-0456">Lyase</keyword>
<dbReference type="SUPFAM" id="SSF56322">
    <property type="entry name" value="ADC synthase"/>
    <property type="match status" value="1"/>
</dbReference>
<accession>A0A3B1CVN3</accession>
<comment type="function">
    <text evidence="13">Part of a heterotetrameric complex that catalyzes the two-step biosynthesis of anthranilate, an intermediate in the biosynthesis of L-tryptophan. In the first step, the glutamine-binding beta subunit (TrpG) of anthranilate synthase (AS) provides the glutamine amidotransferase activity which generates ammonia as a substrate that, along with chorismate, is used in the second step, catalyzed by the large alpha subunit of AS (TrpE) to produce anthranilate. In the absence of TrpG, TrpE can synthesize anthranilate directly from chorismate and high concentrations of ammonia.</text>
</comment>
<dbReference type="InterPro" id="IPR005256">
    <property type="entry name" value="Anth_synth_I_PabB"/>
</dbReference>
<dbReference type="PRINTS" id="PR00095">
    <property type="entry name" value="ANTSNTHASEI"/>
</dbReference>
<dbReference type="NCBIfam" id="TIGR00564">
    <property type="entry name" value="trpE_most"/>
    <property type="match status" value="1"/>
</dbReference>
<evidence type="ECO:0000256" key="6">
    <source>
        <dbReference type="ARBA" id="ARBA00020653"/>
    </source>
</evidence>
<evidence type="ECO:0000256" key="4">
    <source>
        <dbReference type="ARBA" id="ARBA00011575"/>
    </source>
</evidence>
<feature type="domain" description="Anthranilate synthase component I N-terminal" evidence="16">
    <location>
        <begin position="29"/>
        <end position="166"/>
    </location>
</feature>
<feature type="domain" description="Chorismate-utilising enzyme C-terminal" evidence="15">
    <location>
        <begin position="222"/>
        <end position="475"/>
    </location>
</feature>
<evidence type="ECO:0000256" key="8">
    <source>
        <dbReference type="ARBA" id="ARBA00022723"/>
    </source>
</evidence>